<dbReference type="SUPFAM" id="SSF52540">
    <property type="entry name" value="P-loop containing nucleoside triphosphate hydrolases"/>
    <property type="match status" value="1"/>
</dbReference>
<dbReference type="PROSITE" id="PS50052">
    <property type="entry name" value="GUANYLATE_KINASE_2"/>
    <property type="match status" value="1"/>
</dbReference>
<comment type="function">
    <text evidence="6">Catalyzes the phosphorylation of ribose 1,5-bisphosphate to 5-phospho-D-ribosyl alpha-1-diphosphate (PRPP).</text>
</comment>
<dbReference type="EMBL" id="JBEPMB010000005">
    <property type="protein sequence ID" value="MET3614914.1"/>
    <property type="molecule type" value="Genomic_DNA"/>
</dbReference>
<proteinExistence type="inferred from homology"/>
<dbReference type="Proteomes" id="UP001549047">
    <property type="component" value="Unassembled WGS sequence"/>
</dbReference>
<feature type="domain" description="Guanylate kinase-like" evidence="7">
    <location>
        <begin position="4"/>
        <end position="181"/>
    </location>
</feature>
<dbReference type="InterPro" id="IPR008144">
    <property type="entry name" value="Guanylate_kin-like_dom"/>
</dbReference>
<evidence type="ECO:0000256" key="6">
    <source>
        <dbReference type="HAMAP-Rule" id="MF_00836"/>
    </source>
</evidence>
<keyword evidence="4 6" id="KW-0547">Nucleotide-binding</keyword>
<keyword evidence="5 6" id="KW-0067">ATP-binding</keyword>
<sequence length="187" mass="19947">MSRGTIFVVVGPSGAGKDSVIDHARRQLAGDKTYRIVKRYITRPKEAGGEDHQPVDHAAFSELAAAGRLALHWQAHGLFYGIPAETLDDLQAGRILIANGSRAALPAFREVYGDALKVVLVTAPQTVLAERLAARGREAADSILQRLERSGELGDETIADFVIVNDKELAAAGDLFAGYVRSSLAAA</sequence>
<evidence type="ECO:0000313" key="8">
    <source>
        <dbReference type="EMBL" id="MET3614914.1"/>
    </source>
</evidence>
<evidence type="ECO:0000256" key="5">
    <source>
        <dbReference type="ARBA" id="ARBA00022840"/>
    </source>
</evidence>
<evidence type="ECO:0000256" key="3">
    <source>
        <dbReference type="ARBA" id="ARBA00022679"/>
    </source>
</evidence>
<gene>
    <name evidence="6" type="primary">phnN</name>
    <name evidence="8" type="ORF">ABID16_003257</name>
</gene>
<accession>A0ABV2J4Y0</accession>
<comment type="similarity">
    <text evidence="6">Belongs to the ribose 1,5-bisphosphokinase family.</text>
</comment>
<protein>
    <recommendedName>
        <fullName evidence="6">Ribose 1,5-bisphosphate phosphokinase PhnN</fullName>
        <ecNumber evidence="6">2.7.4.23</ecNumber>
    </recommendedName>
    <alternativeName>
        <fullName evidence="6">Ribose 1,5-bisphosphokinase</fullName>
    </alternativeName>
</protein>
<keyword evidence="3 6" id="KW-0808">Transferase</keyword>
<evidence type="ECO:0000313" key="9">
    <source>
        <dbReference type="Proteomes" id="UP001549047"/>
    </source>
</evidence>
<comment type="catalytic activity">
    <reaction evidence="1 6">
        <text>alpha-D-ribose 1,5-bisphosphate + ATP = 5-phospho-alpha-D-ribose 1-diphosphate + ADP</text>
        <dbReference type="Rhea" id="RHEA:20109"/>
        <dbReference type="ChEBI" id="CHEBI:30616"/>
        <dbReference type="ChEBI" id="CHEBI:58017"/>
        <dbReference type="ChEBI" id="CHEBI:68688"/>
        <dbReference type="ChEBI" id="CHEBI:456216"/>
        <dbReference type="EC" id="2.7.4.23"/>
    </reaction>
</comment>
<name>A0ABV2J4Y0_9HYPH</name>
<dbReference type="PANTHER" id="PTHR23117">
    <property type="entry name" value="GUANYLATE KINASE-RELATED"/>
    <property type="match status" value="1"/>
</dbReference>
<dbReference type="PANTHER" id="PTHR23117:SF8">
    <property type="entry name" value="RIBOSE 1,5-BISPHOSPHATE PHOSPHOKINASE PHNN"/>
    <property type="match status" value="1"/>
</dbReference>
<keyword evidence="9" id="KW-1185">Reference proteome</keyword>
<organism evidence="8 9">
    <name type="scientific">Rhizobium aquaticum</name>
    <dbReference type="NCBI Taxonomy" id="1549636"/>
    <lineage>
        <taxon>Bacteria</taxon>
        <taxon>Pseudomonadati</taxon>
        <taxon>Pseudomonadota</taxon>
        <taxon>Alphaproteobacteria</taxon>
        <taxon>Hyphomicrobiales</taxon>
        <taxon>Rhizobiaceae</taxon>
        <taxon>Rhizobium/Agrobacterium group</taxon>
        <taxon>Rhizobium</taxon>
    </lineage>
</organism>
<evidence type="ECO:0000256" key="2">
    <source>
        <dbReference type="ARBA" id="ARBA00005069"/>
    </source>
</evidence>
<dbReference type="InterPro" id="IPR008145">
    <property type="entry name" value="GK/Ca_channel_bsu"/>
</dbReference>
<comment type="caution">
    <text evidence="8">The sequence shown here is derived from an EMBL/GenBank/DDBJ whole genome shotgun (WGS) entry which is preliminary data.</text>
</comment>
<reference evidence="8 9" key="1">
    <citation type="submission" date="2024-06" db="EMBL/GenBank/DDBJ databases">
        <title>Genomic Encyclopedia of Type Strains, Phase IV (KMG-IV): sequencing the most valuable type-strain genomes for metagenomic binning, comparative biology and taxonomic classification.</title>
        <authorList>
            <person name="Goeker M."/>
        </authorList>
    </citation>
    <scope>NUCLEOTIDE SEQUENCE [LARGE SCALE GENOMIC DNA]</scope>
    <source>
        <strain evidence="8 9">DSM 29780</strain>
    </source>
</reference>
<dbReference type="InterPro" id="IPR027417">
    <property type="entry name" value="P-loop_NTPase"/>
</dbReference>
<dbReference type="InterPro" id="IPR012699">
    <property type="entry name" value="PhnN"/>
</dbReference>
<comment type="pathway">
    <text evidence="2 6">Metabolic intermediate biosynthesis; 5-phospho-alpha-D-ribose 1-diphosphate biosynthesis; 5-phospho-alpha-D-ribose 1-diphosphate from D-ribose 5-phosphate (route II): step 3/3.</text>
</comment>
<dbReference type="HAMAP" id="MF_00836">
    <property type="entry name" value="PhnN"/>
    <property type="match status" value="1"/>
</dbReference>
<dbReference type="Gene3D" id="3.40.50.300">
    <property type="entry name" value="P-loop containing nucleotide triphosphate hydrolases"/>
    <property type="match status" value="1"/>
</dbReference>
<dbReference type="SMART" id="SM00072">
    <property type="entry name" value="GuKc"/>
    <property type="match status" value="1"/>
</dbReference>
<dbReference type="EC" id="2.7.4.23" evidence="6"/>
<feature type="binding site" evidence="6">
    <location>
        <begin position="11"/>
        <end position="18"/>
    </location>
    <ligand>
        <name>ATP</name>
        <dbReference type="ChEBI" id="CHEBI:30616"/>
    </ligand>
</feature>
<evidence type="ECO:0000256" key="4">
    <source>
        <dbReference type="ARBA" id="ARBA00022741"/>
    </source>
</evidence>
<evidence type="ECO:0000259" key="7">
    <source>
        <dbReference type="PROSITE" id="PS50052"/>
    </source>
</evidence>
<dbReference type="NCBIfam" id="TIGR02322">
    <property type="entry name" value="phosphon_PhnN"/>
    <property type="match status" value="1"/>
</dbReference>
<evidence type="ECO:0000256" key="1">
    <source>
        <dbReference type="ARBA" id="ARBA00000373"/>
    </source>
</evidence>
<dbReference type="RefSeq" id="WP_354557402.1">
    <property type="nucleotide sequence ID" value="NZ_JBEPMB010000005.1"/>
</dbReference>